<evidence type="ECO:0000313" key="1">
    <source>
        <dbReference type="EMBL" id="CAL0308158.1"/>
    </source>
</evidence>
<reference evidence="1 2" key="1">
    <citation type="submission" date="2024-03" db="EMBL/GenBank/DDBJ databases">
        <authorList>
            <person name="Martinez-Hernandez J."/>
        </authorList>
    </citation>
    <scope>NUCLEOTIDE SEQUENCE [LARGE SCALE GENOMIC DNA]</scope>
</reference>
<comment type="caution">
    <text evidence="1">The sequence shown here is derived from an EMBL/GenBank/DDBJ whole genome shotgun (WGS) entry which is preliminary data.</text>
</comment>
<keyword evidence="2" id="KW-1185">Reference proteome</keyword>
<dbReference type="EMBL" id="CAXHTB010000006">
    <property type="protein sequence ID" value="CAL0308158.1"/>
    <property type="molecule type" value="Genomic_DNA"/>
</dbReference>
<protein>
    <recommendedName>
        <fullName evidence="3">GDSL esterase/lipase</fullName>
    </recommendedName>
</protein>
<dbReference type="PANTHER" id="PTHR31479:SF3">
    <property type="entry name" value="ALPHA_BETA-HYDROLASES SUPERFAMILY PROTEIN"/>
    <property type="match status" value="1"/>
</dbReference>
<evidence type="ECO:0000313" key="2">
    <source>
        <dbReference type="Proteomes" id="UP001497480"/>
    </source>
</evidence>
<dbReference type="AlphaFoldDB" id="A0AAV1WG31"/>
<gene>
    <name evidence="1" type="ORF">LLUT_LOCUS9218</name>
</gene>
<name>A0AAV1WG31_LUPLU</name>
<sequence>MRRDIEDDLRFLAWESLRGSMRFKVALDALKSDCDAYGGSNVCIAGHPLCAGFALPVGKVLAKEGINVETHLFNPSSVSLAMSLRNIGEKAEFVWNRLKSMLPLSSEAQVNNDGDKVSIERSKSWLPRLSSFCLRDAYPSDLLVPNFEHKIFEPEQDLHSYKHNLEVQQN</sequence>
<organism evidence="1 2">
    <name type="scientific">Lupinus luteus</name>
    <name type="common">European yellow lupine</name>
    <dbReference type="NCBI Taxonomy" id="3873"/>
    <lineage>
        <taxon>Eukaryota</taxon>
        <taxon>Viridiplantae</taxon>
        <taxon>Streptophyta</taxon>
        <taxon>Embryophyta</taxon>
        <taxon>Tracheophyta</taxon>
        <taxon>Spermatophyta</taxon>
        <taxon>Magnoliopsida</taxon>
        <taxon>eudicotyledons</taxon>
        <taxon>Gunneridae</taxon>
        <taxon>Pentapetalae</taxon>
        <taxon>rosids</taxon>
        <taxon>fabids</taxon>
        <taxon>Fabales</taxon>
        <taxon>Fabaceae</taxon>
        <taxon>Papilionoideae</taxon>
        <taxon>50 kb inversion clade</taxon>
        <taxon>genistoids sensu lato</taxon>
        <taxon>core genistoids</taxon>
        <taxon>Genisteae</taxon>
        <taxon>Lupinus</taxon>
    </lineage>
</organism>
<dbReference type="Proteomes" id="UP001497480">
    <property type="component" value="Unassembled WGS sequence"/>
</dbReference>
<accession>A0AAV1WG31</accession>
<dbReference type="PANTHER" id="PTHR31479">
    <property type="entry name" value="ALPHA/BETA-HYDROLASES SUPERFAMILY PROTEIN"/>
    <property type="match status" value="1"/>
</dbReference>
<evidence type="ECO:0008006" key="3">
    <source>
        <dbReference type="Google" id="ProtNLM"/>
    </source>
</evidence>
<proteinExistence type="predicted"/>